<evidence type="ECO:0000256" key="2">
    <source>
        <dbReference type="ARBA" id="ARBA00022723"/>
    </source>
</evidence>
<evidence type="ECO:0000256" key="6">
    <source>
        <dbReference type="ARBA" id="ARBA00023016"/>
    </source>
</evidence>
<accession>A0A4D9DGC3</accession>
<keyword evidence="12" id="KW-1185">Reference proteome</keyword>
<reference evidence="11 12" key="2">
    <citation type="submission" date="2019-04" db="EMBL/GenBank/DDBJ databases">
        <title>The genome sequence of big-headed turtle.</title>
        <authorList>
            <person name="Gong S."/>
        </authorList>
    </citation>
    <scope>NUCLEOTIDE SEQUENCE [LARGE SCALE GENOMIC DNA]</scope>
    <source>
        <strain evidence="11">DO16091913</strain>
        <tissue evidence="11">Muscle</tissue>
    </source>
</reference>
<dbReference type="CDD" id="cd06257">
    <property type="entry name" value="DnaJ"/>
    <property type="match status" value="1"/>
</dbReference>
<comment type="caution">
    <text evidence="11">The sequence shown here is derived from an EMBL/GenBank/DDBJ whole genome shotgun (WGS) entry which is preliminary data.</text>
</comment>
<dbReference type="GO" id="GO:0008270">
    <property type="term" value="F:zinc ion binding"/>
    <property type="evidence" value="ECO:0007669"/>
    <property type="project" value="UniProtKB-KW"/>
</dbReference>
<dbReference type="Gene3D" id="2.60.260.20">
    <property type="entry name" value="Urease metallochaperone UreE, N-terminal domain"/>
    <property type="match status" value="2"/>
</dbReference>
<evidence type="ECO:0000256" key="4">
    <source>
        <dbReference type="ARBA" id="ARBA00022771"/>
    </source>
</evidence>
<dbReference type="SUPFAM" id="SSF57938">
    <property type="entry name" value="DnaJ/Hsp40 cysteine-rich domain"/>
    <property type="match status" value="1"/>
</dbReference>
<dbReference type="InterPro" id="IPR001623">
    <property type="entry name" value="DnaJ_domain"/>
</dbReference>
<dbReference type="GO" id="GO:0005737">
    <property type="term" value="C:cytoplasm"/>
    <property type="evidence" value="ECO:0007669"/>
    <property type="project" value="TreeGrafter"/>
</dbReference>
<dbReference type="InterPro" id="IPR036410">
    <property type="entry name" value="HSP_DnaJ_Cys-rich_dom_sf"/>
</dbReference>
<dbReference type="PROSITE" id="PS51188">
    <property type="entry name" value="ZF_CR"/>
    <property type="match status" value="1"/>
</dbReference>
<dbReference type="PROSITE" id="PS00636">
    <property type="entry name" value="DNAJ_1"/>
    <property type="match status" value="1"/>
</dbReference>
<dbReference type="Gene3D" id="2.10.230.10">
    <property type="entry name" value="Heat shock protein DnaJ, cysteine-rich domain"/>
    <property type="match status" value="1"/>
</dbReference>
<dbReference type="SUPFAM" id="SSF49493">
    <property type="entry name" value="HSP40/DnaJ peptide-binding domain"/>
    <property type="match status" value="2"/>
</dbReference>
<dbReference type="Pfam" id="PF00684">
    <property type="entry name" value="DnaJ_CXXCXGXG"/>
    <property type="match status" value="1"/>
</dbReference>
<dbReference type="Gene3D" id="1.10.287.110">
    <property type="entry name" value="DnaJ domain"/>
    <property type="match status" value="1"/>
</dbReference>
<feature type="zinc finger region" description="CR-type" evidence="8">
    <location>
        <begin position="154"/>
        <end position="233"/>
    </location>
</feature>
<dbReference type="InterPro" id="IPR002939">
    <property type="entry name" value="DnaJ_C"/>
</dbReference>
<dbReference type="Pfam" id="PF01556">
    <property type="entry name" value="DnaJ_C"/>
    <property type="match status" value="1"/>
</dbReference>
<dbReference type="PROSITE" id="PS50076">
    <property type="entry name" value="DNAJ_2"/>
    <property type="match status" value="1"/>
</dbReference>
<evidence type="ECO:0000256" key="7">
    <source>
        <dbReference type="ARBA" id="ARBA00023186"/>
    </source>
</evidence>
<dbReference type="GO" id="GO:0031072">
    <property type="term" value="F:heat shock protein binding"/>
    <property type="evidence" value="ECO:0007669"/>
    <property type="project" value="InterPro"/>
</dbReference>
<dbReference type="InterPro" id="IPR036869">
    <property type="entry name" value="J_dom_sf"/>
</dbReference>
<protein>
    <submittedName>
        <fullName evidence="11">Queuine tRNA-ribosyltransferase</fullName>
    </submittedName>
</protein>
<dbReference type="InterPro" id="IPR001305">
    <property type="entry name" value="HSP_DnaJ_Cys-rich_dom"/>
</dbReference>
<feature type="domain" description="CR-type" evidence="10">
    <location>
        <begin position="154"/>
        <end position="233"/>
    </location>
</feature>
<organism evidence="11 12">
    <name type="scientific">Platysternon megacephalum</name>
    <name type="common">big-headed turtle</name>
    <dbReference type="NCBI Taxonomy" id="55544"/>
    <lineage>
        <taxon>Eukaryota</taxon>
        <taxon>Metazoa</taxon>
        <taxon>Chordata</taxon>
        <taxon>Craniata</taxon>
        <taxon>Vertebrata</taxon>
        <taxon>Euteleostomi</taxon>
        <taxon>Archelosauria</taxon>
        <taxon>Testudinata</taxon>
        <taxon>Testudines</taxon>
        <taxon>Cryptodira</taxon>
        <taxon>Durocryptodira</taxon>
        <taxon>Testudinoidea</taxon>
        <taxon>Platysternidae</taxon>
        <taxon>Platysternon</taxon>
    </lineage>
</organism>
<dbReference type="CDD" id="cd10719">
    <property type="entry name" value="DnaJ_zf"/>
    <property type="match status" value="1"/>
</dbReference>
<dbReference type="Proteomes" id="UP000297703">
    <property type="component" value="Unassembled WGS sequence"/>
</dbReference>
<evidence type="ECO:0000256" key="1">
    <source>
        <dbReference type="ARBA" id="ARBA00022490"/>
    </source>
</evidence>
<dbReference type="SMART" id="SM00271">
    <property type="entry name" value="DnaJ"/>
    <property type="match status" value="1"/>
</dbReference>
<dbReference type="FunFam" id="2.60.260.20:FF:000013">
    <property type="entry name" value="DnaJ subfamily B member 11"/>
    <property type="match status" value="1"/>
</dbReference>
<dbReference type="CDD" id="cd10747">
    <property type="entry name" value="DnaJ_C"/>
    <property type="match status" value="1"/>
</dbReference>
<dbReference type="NCBIfam" id="NF008035">
    <property type="entry name" value="PRK10767.1"/>
    <property type="match status" value="1"/>
</dbReference>
<feature type="domain" description="J" evidence="9">
    <location>
        <begin position="10"/>
        <end position="75"/>
    </location>
</feature>
<keyword evidence="4 8" id="KW-0863">Zinc-finger</keyword>
<keyword evidence="1" id="KW-0963">Cytoplasm</keyword>
<dbReference type="STRING" id="55544.A0A4D9DGC3"/>
<keyword evidence="7" id="KW-0143">Chaperone</keyword>
<dbReference type="EMBL" id="QXTE01011137">
    <property type="protein sequence ID" value="TFJ95247.1"/>
    <property type="molecule type" value="Genomic_DNA"/>
</dbReference>
<keyword evidence="6" id="KW-0346">Stress response</keyword>
<dbReference type="Pfam" id="PF00226">
    <property type="entry name" value="DnaJ"/>
    <property type="match status" value="1"/>
</dbReference>
<dbReference type="InterPro" id="IPR008971">
    <property type="entry name" value="HSP40/DnaJ_pept-bd"/>
</dbReference>
<dbReference type="GO" id="GO:0051082">
    <property type="term" value="F:unfolded protein binding"/>
    <property type="evidence" value="ECO:0007669"/>
    <property type="project" value="InterPro"/>
</dbReference>
<dbReference type="GO" id="GO:0016740">
    <property type="term" value="F:transferase activity"/>
    <property type="evidence" value="ECO:0007669"/>
    <property type="project" value="UniProtKB-KW"/>
</dbReference>
<gene>
    <name evidence="11" type="ORF">DR999_PMT23269</name>
</gene>
<dbReference type="InterPro" id="IPR012724">
    <property type="entry name" value="DnaJ"/>
</dbReference>
<dbReference type="GO" id="GO:0005524">
    <property type="term" value="F:ATP binding"/>
    <property type="evidence" value="ECO:0007669"/>
    <property type="project" value="InterPro"/>
</dbReference>
<dbReference type="PANTHER" id="PTHR43096">
    <property type="entry name" value="DNAJ HOMOLOG 1, MITOCHONDRIAL-RELATED"/>
    <property type="match status" value="1"/>
</dbReference>
<proteinExistence type="inferred from homology"/>
<dbReference type="HAMAP" id="MF_01152">
    <property type="entry name" value="DnaJ"/>
    <property type="match status" value="1"/>
</dbReference>
<dbReference type="GO" id="GO:0042026">
    <property type="term" value="P:protein refolding"/>
    <property type="evidence" value="ECO:0007669"/>
    <property type="project" value="TreeGrafter"/>
</dbReference>
<dbReference type="SUPFAM" id="SSF46565">
    <property type="entry name" value="Chaperone J-domain"/>
    <property type="match status" value="1"/>
</dbReference>
<reference evidence="11 12" key="1">
    <citation type="submission" date="2019-04" db="EMBL/GenBank/DDBJ databases">
        <title>Draft genome of the big-headed turtle Platysternon megacephalum.</title>
        <authorList>
            <person name="Gong S."/>
        </authorList>
    </citation>
    <scope>NUCLEOTIDE SEQUENCE [LARGE SCALE GENOMIC DNA]</scope>
    <source>
        <strain evidence="11">DO16091913</strain>
        <tissue evidence="11">Muscle</tissue>
    </source>
</reference>
<evidence type="ECO:0000313" key="11">
    <source>
        <dbReference type="EMBL" id="TFJ95247.1"/>
    </source>
</evidence>
<dbReference type="OrthoDB" id="10256793at2759"/>
<dbReference type="GO" id="GO:0009408">
    <property type="term" value="P:response to heat"/>
    <property type="evidence" value="ECO:0007669"/>
    <property type="project" value="InterPro"/>
</dbReference>
<evidence type="ECO:0000259" key="10">
    <source>
        <dbReference type="PROSITE" id="PS51188"/>
    </source>
</evidence>
<dbReference type="FunFam" id="2.10.230.10:FF:000002">
    <property type="entry name" value="Molecular chaperone DnaJ"/>
    <property type="match status" value="1"/>
</dbReference>
<dbReference type="PRINTS" id="PR00625">
    <property type="entry name" value="JDOMAIN"/>
</dbReference>
<evidence type="ECO:0000256" key="3">
    <source>
        <dbReference type="ARBA" id="ARBA00022737"/>
    </source>
</evidence>
<name>A0A4D9DGC3_9SAUR</name>
<evidence type="ECO:0000256" key="5">
    <source>
        <dbReference type="ARBA" id="ARBA00022833"/>
    </source>
</evidence>
<evidence type="ECO:0000256" key="8">
    <source>
        <dbReference type="PROSITE-ProRule" id="PRU00546"/>
    </source>
</evidence>
<dbReference type="PANTHER" id="PTHR43096:SF54">
    <property type="entry name" value="CHAPERONE PROTEIN DNAJ 1"/>
    <property type="match status" value="1"/>
</dbReference>
<keyword evidence="11" id="KW-0808">Transferase</keyword>
<dbReference type="InterPro" id="IPR018253">
    <property type="entry name" value="DnaJ_domain_CS"/>
</dbReference>
<evidence type="ECO:0000313" key="12">
    <source>
        <dbReference type="Proteomes" id="UP000297703"/>
    </source>
</evidence>
<keyword evidence="2 8" id="KW-0479">Metal-binding</keyword>
<dbReference type="AlphaFoldDB" id="A0A4D9DGC3"/>
<keyword evidence="5 8" id="KW-0862">Zinc</keyword>
<sequence length="379" mass="39619">MSTKDWLEKDYYKVLGVKKDASDADIKKAFRKIARDNHPDAHPGDTVAEARFKEASEANSVLSDPAHRKEYDEARSLFGGGFRNFGGGGQGGGSVNFEDLFSRRGAADDGAGFGDIFGGLFNQAGGRGAGSRGPRRGQDIEGEVTIGFREAVDGSTVALQLMSDEACTYCHGTGARPGSSPKACSTCQGSGMQTSTSGGVFAVSEPCRDCRGRGLRVDDPCPECGGAGRTHSADSIQVRIPSGVTDGQKIRIKGKGGPGVNGGPPGDLYVLVHVNDDTDFGRIGNDLTIKAPISFVEASLGAEISVQTLSGPRVRLRIPEGTPNGRTFRVKGKGVQKGSTTGDLLVTVEILVPPKINDKAKEALRAYAAAVSEFDPAAP</sequence>
<keyword evidence="3" id="KW-0677">Repeat</keyword>
<evidence type="ECO:0000259" key="9">
    <source>
        <dbReference type="PROSITE" id="PS50076"/>
    </source>
</evidence>